<keyword evidence="4" id="KW-0949">S-adenosyl-L-methionine</keyword>
<reference evidence="10 11" key="1">
    <citation type="submission" date="2024-09" db="EMBL/GenBank/DDBJ databases">
        <title>Taxonomic and Genotyping Characterization of Leptospira Strains isolated from Multiple Sources in Colombia highlights the importance of intermediate species.</title>
        <authorList>
            <person name="Torres Higuera L."/>
            <person name="Rojas Tapias D."/>
            <person name="Jimenez Velasquez S."/>
            <person name="Renjifo Ibanez C."/>
        </authorList>
    </citation>
    <scope>NUCLEOTIDE SEQUENCE [LARGE SCALE GENOMIC DNA]</scope>
    <source>
        <strain evidence="10 11">Lep080</strain>
    </source>
</reference>
<keyword evidence="6" id="KW-0238">DNA-binding</keyword>
<dbReference type="InterPro" id="IPR017985">
    <property type="entry name" value="MeTrfase_CN4_CS"/>
</dbReference>
<evidence type="ECO:0000256" key="3">
    <source>
        <dbReference type="ARBA" id="ARBA00022679"/>
    </source>
</evidence>
<dbReference type="PRINTS" id="PR00508">
    <property type="entry name" value="S21N4MTFRASE"/>
</dbReference>
<evidence type="ECO:0000256" key="2">
    <source>
        <dbReference type="ARBA" id="ARBA00022603"/>
    </source>
</evidence>
<protein>
    <recommendedName>
        <fullName evidence="8">Methyltransferase</fullName>
        <ecNumber evidence="8">2.1.1.-</ecNumber>
    </recommendedName>
</protein>
<dbReference type="Gene3D" id="3.40.50.150">
    <property type="entry name" value="Vaccinia Virus protein VP39"/>
    <property type="match status" value="1"/>
</dbReference>
<dbReference type="InterPro" id="IPR029063">
    <property type="entry name" value="SAM-dependent_MTases_sf"/>
</dbReference>
<dbReference type="Proteomes" id="UP001580391">
    <property type="component" value="Unassembled WGS sequence"/>
</dbReference>
<comment type="similarity">
    <text evidence="1">Belongs to the N(4)/N(6)-methyltransferase family. N(4) subfamily.</text>
</comment>
<evidence type="ECO:0000256" key="8">
    <source>
        <dbReference type="RuleBase" id="RU362026"/>
    </source>
</evidence>
<sequence>MPDSVSLLQAESEKERVKELLVPETSHILFNSDSRQMNGIPDQTVDLVLTSPPYPMVEMWDDLFQAWDSNISDSLSEADGDSAFEYMHLQLDKVWSECYRVLKEGGILLINIGDATRSIGGEFRLYSNHSRILQTCRKLGFNTLPDILWRKQTNSPTKFMGSGMFPVGAYVTYEHEYILIFRKGGLRKFSKKEVEIRRNSAFFWEERNKWFSDVWEIKGERQIFKDVGASRERSAAFPLEFAYRLINMFSIKGDMVLDPFLGTGTTSLAAVLGSRSSIGFDIDRGILDIARKRLLGVEEIGAKLIENRLQDHFEFISERNRIGKPPGHLNRAYNIPVITSQERSLSFELVSEVQEAAELSVNAKYSHYEIK</sequence>
<keyword evidence="5" id="KW-0680">Restriction system</keyword>
<comment type="catalytic activity">
    <reaction evidence="7">
        <text>a 2'-deoxycytidine in DNA + S-adenosyl-L-methionine = an N(4)-methyl-2'-deoxycytidine in DNA + S-adenosyl-L-homocysteine + H(+)</text>
        <dbReference type="Rhea" id="RHEA:16857"/>
        <dbReference type="Rhea" id="RHEA-COMP:11369"/>
        <dbReference type="Rhea" id="RHEA-COMP:13674"/>
        <dbReference type="ChEBI" id="CHEBI:15378"/>
        <dbReference type="ChEBI" id="CHEBI:57856"/>
        <dbReference type="ChEBI" id="CHEBI:59789"/>
        <dbReference type="ChEBI" id="CHEBI:85452"/>
        <dbReference type="ChEBI" id="CHEBI:137933"/>
        <dbReference type="EC" id="2.1.1.113"/>
    </reaction>
</comment>
<evidence type="ECO:0000256" key="7">
    <source>
        <dbReference type="ARBA" id="ARBA00049120"/>
    </source>
</evidence>
<dbReference type="RefSeq" id="WP_375517148.1">
    <property type="nucleotide sequence ID" value="NZ_JBHILJ010000005.1"/>
</dbReference>
<dbReference type="InterPro" id="IPR002941">
    <property type="entry name" value="DNA_methylase_N4/N6"/>
</dbReference>
<evidence type="ECO:0000259" key="9">
    <source>
        <dbReference type="Pfam" id="PF01555"/>
    </source>
</evidence>
<organism evidence="10 11">
    <name type="scientific">Leptospira wolffii</name>
    <dbReference type="NCBI Taxonomy" id="409998"/>
    <lineage>
        <taxon>Bacteria</taxon>
        <taxon>Pseudomonadati</taxon>
        <taxon>Spirochaetota</taxon>
        <taxon>Spirochaetia</taxon>
        <taxon>Leptospirales</taxon>
        <taxon>Leptospiraceae</taxon>
        <taxon>Leptospira</taxon>
    </lineage>
</organism>
<name>A0ABV5BSF1_9LEPT</name>
<keyword evidence="2" id="KW-0489">Methyltransferase</keyword>
<gene>
    <name evidence="10" type="ORF">ACE5IX_11060</name>
</gene>
<keyword evidence="3" id="KW-0808">Transferase</keyword>
<dbReference type="EMBL" id="JBHILJ010000005">
    <property type="protein sequence ID" value="MFB5737051.1"/>
    <property type="molecule type" value="Genomic_DNA"/>
</dbReference>
<keyword evidence="11" id="KW-1185">Reference proteome</keyword>
<dbReference type="Pfam" id="PF01555">
    <property type="entry name" value="N6_N4_Mtase"/>
    <property type="match status" value="1"/>
</dbReference>
<evidence type="ECO:0000313" key="10">
    <source>
        <dbReference type="EMBL" id="MFB5737051.1"/>
    </source>
</evidence>
<dbReference type="InterPro" id="IPR001091">
    <property type="entry name" value="RM_Methyltransferase"/>
</dbReference>
<comment type="caution">
    <text evidence="10">The sequence shown here is derived from an EMBL/GenBank/DDBJ whole genome shotgun (WGS) entry which is preliminary data.</text>
</comment>
<proteinExistence type="inferred from homology"/>
<evidence type="ECO:0000256" key="6">
    <source>
        <dbReference type="ARBA" id="ARBA00023125"/>
    </source>
</evidence>
<evidence type="ECO:0000256" key="4">
    <source>
        <dbReference type="ARBA" id="ARBA00022691"/>
    </source>
</evidence>
<feature type="domain" description="DNA methylase N-4/N-6" evidence="9">
    <location>
        <begin position="45"/>
        <end position="291"/>
    </location>
</feature>
<accession>A0ABV5BSF1</accession>
<evidence type="ECO:0000256" key="1">
    <source>
        <dbReference type="ARBA" id="ARBA00010203"/>
    </source>
</evidence>
<evidence type="ECO:0000256" key="5">
    <source>
        <dbReference type="ARBA" id="ARBA00022747"/>
    </source>
</evidence>
<dbReference type="PROSITE" id="PS00093">
    <property type="entry name" value="N4_MTASE"/>
    <property type="match status" value="1"/>
</dbReference>
<dbReference type="SUPFAM" id="SSF53335">
    <property type="entry name" value="S-adenosyl-L-methionine-dependent methyltransferases"/>
    <property type="match status" value="1"/>
</dbReference>
<dbReference type="EC" id="2.1.1.-" evidence="8"/>
<evidence type="ECO:0000313" key="11">
    <source>
        <dbReference type="Proteomes" id="UP001580391"/>
    </source>
</evidence>